<dbReference type="Gene3D" id="3.30.160.60">
    <property type="entry name" value="Classic Zinc Finger"/>
    <property type="match status" value="2"/>
</dbReference>
<dbReference type="PANTHER" id="PTHR46179:SF13">
    <property type="entry name" value="C2H2-TYPE DOMAIN-CONTAINING PROTEIN"/>
    <property type="match status" value="1"/>
</dbReference>
<dbReference type="GO" id="GO:0008270">
    <property type="term" value="F:zinc ion binding"/>
    <property type="evidence" value="ECO:0007669"/>
    <property type="project" value="UniProtKB-KW"/>
</dbReference>
<keyword evidence="7" id="KW-0539">Nucleus</keyword>
<dbReference type="PROSITE" id="PS00028">
    <property type="entry name" value="ZINC_FINGER_C2H2_1"/>
    <property type="match status" value="3"/>
</dbReference>
<evidence type="ECO:0000256" key="7">
    <source>
        <dbReference type="ARBA" id="ARBA00023242"/>
    </source>
</evidence>
<evidence type="ECO:0000256" key="6">
    <source>
        <dbReference type="ARBA" id="ARBA00023163"/>
    </source>
</evidence>
<dbReference type="InterPro" id="IPR013087">
    <property type="entry name" value="Znf_C2H2_type"/>
</dbReference>
<dbReference type="GO" id="GO:0006357">
    <property type="term" value="P:regulation of transcription by RNA polymerase II"/>
    <property type="evidence" value="ECO:0007669"/>
    <property type="project" value="TreeGrafter"/>
</dbReference>
<evidence type="ECO:0000256" key="1">
    <source>
        <dbReference type="ARBA" id="ARBA00004123"/>
    </source>
</evidence>
<keyword evidence="2" id="KW-0479">Metal-binding</keyword>
<keyword evidence="3 8" id="KW-0863">Zinc-finger</keyword>
<feature type="region of interest" description="Disordered" evidence="9">
    <location>
        <begin position="485"/>
        <end position="511"/>
    </location>
</feature>
<protein>
    <submittedName>
        <fullName evidence="11">C2H2 and C2HC zinc finger</fullName>
    </submittedName>
</protein>
<keyword evidence="6" id="KW-0804">Transcription</keyword>
<evidence type="ECO:0000256" key="9">
    <source>
        <dbReference type="SAM" id="MobiDB-lite"/>
    </source>
</evidence>
<dbReference type="AlphaFoldDB" id="S3E8U0"/>
<evidence type="ECO:0000313" key="12">
    <source>
        <dbReference type="Proteomes" id="UP000016922"/>
    </source>
</evidence>
<feature type="domain" description="C2H2-type" evidence="10">
    <location>
        <begin position="64"/>
        <end position="95"/>
    </location>
</feature>
<evidence type="ECO:0000256" key="8">
    <source>
        <dbReference type="PROSITE-ProRule" id="PRU00042"/>
    </source>
</evidence>
<keyword evidence="12" id="KW-1185">Reference proteome</keyword>
<dbReference type="PANTHER" id="PTHR46179">
    <property type="entry name" value="ZINC FINGER PROTEIN"/>
    <property type="match status" value="1"/>
</dbReference>
<dbReference type="OrthoDB" id="1939603at2759"/>
<dbReference type="GeneID" id="19469449"/>
<dbReference type="InterPro" id="IPR051061">
    <property type="entry name" value="Zinc_finger_trans_reg"/>
</dbReference>
<name>S3E8U0_GLAL2</name>
<feature type="compositionally biased region" description="Polar residues" evidence="9">
    <location>
        <begin position="254"/>
        <end position="264"/>
    </location>
</feature>
<sequence length="511" mass="56069">MDPDPHPSVLGADEQPSTTTSNILQTPNLPQHISTPKGAQVAPGTTRPQQRRRRPGSQIDRSKYICVWKECDKGYGTLGNLNAHITKKNHGEKRTRQEIELAYNSLSSHPQPCSEDDSPEYMCEWNDCGKKFYTNQGLKIHVGMNRHRPKDIWSELEESESTFSNVRGQVGGSRHICEWDGCGKEFDTSHGLKTHVGRKRHGPKCIWSELEESGSELATSSSSAFIKDQPSLDDTTGAIEGKDLTPLIPEPPLFSTNPQQSNTGLAPPQHHNVDSRNQFNGFGTSALNYLSQLSANDLGASGDDAGQANSNYLNGPYRGLYDHPANCRPAFYGPIPTNSTPDAAPVAWVDSQVPEGAAFSYNQDTWAWQMPAADVEAGGSSNLASLGGPVWNDLDPASTPQLKHPTDSGIVGHQPQYWYPNNAPGMDDGHWQQHPTMPKPQTSYNEQQSMGFHQQVQQAGPSVAHLNPSDQELFRNPRIYIAQYESGGQSHRDSEQTSGFASAPTNYNPGF</sequence>
<dbReference type="GO" id="GO:0005634">
    <property type="term" value="C:nucleus"/>
    <property type="evidence" value="ECO:0007669"/>
    <property type="project" value="UniProtKB-SubCell"/>
</dbReference>
<comment type="subcellular location">
    <subcellularLocation>
        <location evidence="1">Nucleus</location>
    </subcellularLocation>
</comment>
<evidence type="ECO:0000256" key="2">
    <source>
        <dbReference type="ARBA" id="ARBA00022723"/>
    </source>
</evidence>
<evidence type="ECO:0000256" key="3">
    <source>
        <dbReference type="ARBA" id="ARBA00022771"/>
    </source>
</evidence>
<evidence type="ECO:0000259" key="10">
    <source>
        <dbReference type="PROSITE" id="PS50157"/>
    </source>
</evidence>
<feature type="compositionally biased region" description="Polar residues" evidence="9">
    <location>
        <begin position="15"/>
        <end position="34"/>
    </location>
</feature>
<keyword evidence="4" id="KW-0862">Zinc</keyword>
<feature type="domain" description="C2H2-type" evidence="10">
    <location>
        <begin position="121"/>
        <end position="152"/>
    </location>
</feature>
<keyword evidence="5" id="KW-0805">Transcription regulation</keyword>
<dbReference type="SMART" id="SM00355">
    <property type="entry name" value="ZnF_C2H2"/>
    <property type="match status" value="3"/>
</dbReference>
<evidence type="ECO:0000256" key="4">
    <source>
        <dbReference type="ARBA" id="ARBA00022833"/>
    </source>
</evidence>
<accession>S3E8U0</accession>
<feature type="region of interest" description="Disordered" evidence="9">
    <location>
        <begin position="250"/>
        <end position="275"/>
    </location>
</feature>
<dbReference type="PROSITE" id="PS50157">
    <property type="entry name" value="ZINC_FINGER_C2H2_2"/>
    <property type="match status" value="2"/>
</dbReference>
<reference evidence="11 12" key="1">
    <citation type="journal article" date="2013" name="BMC Genomics">
        <title>Genomics-driven discovery of the pneumocandin biosynthetic gene cluster in the fungus Glarea lozoyensis.</title>
        <authorList>
            <person name="Chen L."/>
            <person name="Yue Q."/>
            <person name="Zhang X."/>
            <person name="Xiang M."/>
            <person name="Wang C."/>
            <person name="Li S."/>
            <person name="Che Y."/>
            <person name="Ortiz-Lopez F.J."/>
            <person name="Bills G.F."/>
            <person name="Liu X."/>
            <person name="An Z."/>
        </authorList>
    </citation>
    <scope>NUCLEOTIDE SEQUENCE [LARGE SCALE GENOMIC DNA]</scope>
    <source>
        <strain evidence="12">ATCC 20868 / MF5171</strain>
    </source>
</reference>
<dbReference type="Proteomes" id="UP000016922">
    <property type="component" value="Unassembled WGS sequence"/>
</dbReference>
<dbReference type="HOGENOM" id="CLU_533222_0_0_1"/>
<dbReference type="eggNOG" id="KOG1721">
    <property type="taxonomic scope" value="Eukaryota"/>
</dbReference>
<evidence type="ECO:0000313" key="11">
    <source>
        <dbReference type="EMBL" id="EPE34708.1"/>
    </source>
</evidence>
<evidence type="ECO:0000256" key="5">
    <source>
        <dbReference type="ARBA" id="ARBA00023015"/>
    </source>
</evidence>
<dbReference type="RefSeq" id="XP_008078643.1">
    <property type="nucleotide sequence ID" value="XM_008080452.1"/>
</dbReference>
<feature type="region of interest" description="Disordered" evidence="9">
    <location>
        <begin position="1"/>
        <end position="58"/>
    </location>
</feature>
<dbReference type="KEGG" id="glz:GLAREA_10402"/>
<feature type="compositionally biased region" description="Polar residues" evidence="9">
    <location>
        <begin position="496"/>
        <end position="511"/>
    </location>
</feature>
<dbReference type="EMBL" id="KE145356">
    <property type="protein sequence ID" value="EPE34708.1"/>
    <property type="molecule type" value="Genomic_DNA"/>
</dbReference>
<organism evidence="11 12">
    <name type="scientific">Glarea lozoyensis (strain ATCC 20868 / MF5171)</name>
    <dbReference type="NCBI Taxonomy" id="1116229"/>
    <lineage>
        <taxon>Eukaryota</taxon>
        <taxon>Fungi</taxon>
        <taxon>Dikarya</taxon>
        <taxon>Ascomycota</taxon>
        <taxon>Pezizomycotina</taxon>
        <taxon>Leotiomycetes</taxon>
        <taxon>Helotiales</taxon>
        <taxon>Helotiaceae</taxon>
        <taxon>Glarea</taxon>
    </lineage>
</organism>
<gene>
    <name evidence="11" type="ORF">GLAREA_10402</name>
</gene>
<proteinExistence type="predicted"/>